<evidence type="ECO:0000256" key="1">
    <source>
        <dbReference type="SAM" id="SignalP"/>
    </source>
</evidence>
<dbReference type="Gene3D" id="3.10.100.10">
    <property type="entry name" value="Mannose-Binding Protein A, subunit A"/>
    <property type="match status" value="2"/>
</dbReference>
<protein>
    <submittedName>
        <fullName evidence="3">FRAS1-related extracellular matrix protein 1</fullName>
    </submittedName>
</protein>
<proteinExistence type="predicted"/>
<dbReference type="AlphaFoldDB" id="A0A4Z2E051"/>
<dbReference type="PANTHER" id="PTHR45784:SF8">
    <property type="entry name" value="C-TYPE MANNOSE RECEPTOR 2-RELATED"/>
    <property type="match status" value="1"/>
</dbReference>
<name>A0A4Z2E051_9TELE</name>
<feature type="domain" description="C-type lectin" evidence="2">
    <location>
        <begin position="125"/>
        <end position="240"/>
    </location>
</feature>
<dbReference type="InterPro" id="IPR001304">
    <property type="entry name" value="C-type_lectin-like"/>
</dbReference>
<dbReference type="InterPro" id="IPR016187">
    <property type="entry name" value="CTDL_fold"/>
</dbReference>
<dbReference type="EMBL" id="SRLO01024015">
    <property type="protein sequence ID" value="TNN22145.1"/>
    <property type="molecule type" value="Genomic_DNA"/>
</dbReference>
<comment type="caution">
    <text evidence="3">The sequence shown here is derived from an EMBL/GenBank/DDBJ whole genome shotgun (WGS) entry which is preliminary data.</text>
</comment>
<accession>A0A4Z2E051</accession>
<keyword evidence="1" id="KW-0732">Signal</keyword>
<dbReference type="SUPFAM" id="SSF56436">
    <property type="entry name" value="C-type lectin-like"/>
    <property type="match status" value="2"/>
</dbReference>
<feature type="chain" id="PRO_5021453282" evidence="1">
    <location>
        <begin position="21"/>
        <end position="245"/>
    </location>
</feature>
<dbReference type="Proteomes" id="UP000314294">
    <property type="component" value="Unassembled WGS sequence"/>
</dbReference>
<dbReference type="SMART" id="SM00034">
    <property type="entry name" value="CLECT"/>
    <property type="match status" value="2"/>
</dbReference>
<gene>
    <name evidence="3" type="primary">Frem1</name>
    <name evidence="3" type="ORF">EYF80_067741</name>
</gene>
<dbReference type="PANTHER" id="PTHR45784">
    <property type="entry name" value="C-TYPE LECTIN DOMAIN FAMILY 20 MEMBER A-RELATED"/>
    <property type="match status" value="1"/>
</dbReference>
<keyword evidence="4" id="KW-1185">Reference proteome</keyword>
<reference evidence="3 4" key="1">
    <citation type="submission" date="2019-03" db="EMBL/GenBank/DDBJ databases">
        <title>First draft genome of Liparis tanakae, snailfish: a comprehensive survey of snailfish specific genes.</title>
        <authorList>
            <person name="Kim W."/>
            <person name="Song I."/>
            <person name="Jeong J.-H."/>
            <person name="Kim D."/>
            <person name="Kim S."/>
            <person name="Ryu S."/>
            <person name="Song J.Y."/>
            <person name="Lee S.K."/>
        </authorList>
    </citation>
    <scope>NUCLEOTIDE SEQUENCE [LARGE SCALE GENOMIC DNA]</scope>
    <source>
        <tissue evidence="3">Muscle</tissue>
    </source>
</reference>
<dbReference type="OrthoDB" id="5858677at2759"/>
<evidence type="ECO:0000259" key="2">
    <source>
        <dbReference type="PROSITE" id="PS50041"/>
    </source>
</evidence>
<evidence type="ECO:0000313" key="4">
    <source>
        <dbReference type="Proteomes" id="UP000314294"/>
    </source>
</evidence>
<evidence type="ECO:0000313" key="3">
    <source>
        <dbReference type="EMBL" id="TNN22145.1"/>
    </source>
</evidence>
<feature type="signal peptide" evidence="1">
    <location>
        <begin position="1"/>
        <end position="20"/>
    </location>
</feature>
<dbReference type="Pfam" id="PF00059">
    <property type="entry name" value="Lectin_C"/>
    <property type="match status" value="2"/>
</dbReference>
<feature type="domain" description="C-type lectin" evidence="2">
    <location>
        <begin position="21"/>
        <end position="126"/>
    </location>
</feature>
<organism evidence="3 4">
    <name type="scientific">Liparis tanakae</name>
    <name type="common">Tanaka's snailfish</name>
    <dbReference type="NCBI Taxonomy" id="230148"/>
    <lineage>
        <taxon>Eukaryota</taxon>
        <taxon>Metazoa</taxon>
        <taxon>Chordata</taxon>
        <taxon>Craniata</taxon>
        <taxon>Vertebrata</taxon>
        <taxon>Euteleostomi</taxon>
        <taxon>Actinopterygii</taxon>
        <taxon>Neopterygii</taxon>
        <taxon>Teleostei</taxon>
        <taxon>Neoteleostei</taxon>
        <taxon>Acanthomorphata</taxon>
        <taxon>Eupercaria</taxon>
        <taxon>Perciformes</taxon>
        <taxon>Cottioidei</taxon>
        <taxon>Cottales</taxon>
        <taxon>Liparidae</taxon>
        <taxon>Liparis</taxon>
    </lineage>
</organism>
<dbReference type="InterPro" id="IPR016186">
    <property type="entry name" value="C-type_lectin-like/link_sf"/>
</dbReference>
<dbReference type="PROSITE" id="PS50041">
    <property type="entry name" value="C_TYPE_LECTIN_2"/>
    <property type="match status" value="2"/>
</dbReference>
<dbReference type="CDD" id="cd00037">
    <property type="entry name" value="CLECT"/>
    <property type="match status" value="1"/>
</dbReference>
<sequence>MKQSAPVCLILTCFFTGALFRCNRYVAEEKTWQEARNYCVENYTDLTSIWSQEEDDDLWNYPGREDRVWIGLFKDGIDNWKWVGGQNVTFSRWLSGPFKDGAMCAVHRQDGWRNLSCTKTRSFFCSDRCLVLVKENKTWEEAMKLCRDQNRDLVSLPSGYALSETLVVSQGAQTDLVWTGLRYLADRWLWVSGETQGYWHWNHPDALQCPGWIHRCGALSLKGNYVVAWDCAAKLNFVCNKRNRV</sequence>